<feature type="domain" description="FAS1" evidence="2">
    <location>
        <begin position="75"/>
        <end position="201"/>
    </location>
</feature>
<dbReference type="EMBL" id="GEBQ01027595">
    <property type="protein sequence ID" value="JAT12382.1"/>
    <property type="molecule type" value="Transcribed_RNA"/>
</dbReference>
<dbReference type="EMBL" id="GEBQ01032080">
    <property type="protein sequence ID" value="JAT07897.1"/>
    <property type="molecule type" value="Transcribed_RNA"/>
</dbReference>
<dbReference type="GO" id="GO:0031012">
    <property type="term" value="C:extracellular matrix"/>
    <property type="evidence" value="ECO:0007669"/>
    <property type="project" value="TreeGrafter"/>
</dbReference>
<evidence type="ECO:0000313" key="3">
    <source>
        <dbReference type="EMBL" id="JAT07897.1"/>
    </source>
</evidence>
<feature type="non-terminal residue" evidence="3">
    <location>
        <position position="1"/>
    </location>
</feature>
<dbReference type="PANTHER" id="PTHR10900:SF124">
    <property type="entry name" value="FI05614P"/>
    <property type="match status" value="1"/>
</dbReference>
<dbReference type="Gene3D" id="2.30.180.10">
    <property type="entry name" value="FAS1 domain"/>
    <property type="match status" value="3"/>
</dbReference>
<feature type="domain" description="FAS1" evidence="2">
    <location>
        <begin position="203"/>
        <end position="345"/>
    </location>
</feature>
<evidence type="ECO:0000313" key="4">
    <source>
        <dbReference type="EMBL" id="JAT12382.1"/>
    </source>
</evidence>
<feature type="region of interest" description="Disordered" evidence="1">
    <location>
        <begin position="525"/>
        <end position="560"/>
    </location>
</feature>
<sequence length="560" mass="62037">SKRAGPHRSASRQRRPPPATVTVHSPLASASPVPRPPPSRQVMAVLLACVCCVSLLLPLPFSSALTQLPNTTGIDGELTAKLAVDHFFSLWLVFNNEDVSMSDKPFTILAPRNNASFTIPMEKLKSHPEAVKKLLLDHVVLGQRLDLDIGADLSFTTLGGRTVSVRAKHGVSGALVANGAKVTNPKVDVLNGRLIILDNYLFPEDLTEDHSFLQDMTEVLSFLQGGVRVFQHLLARSNVTKLLKQEESYTVFVPTDRAFQRWHPIDWGFYPFSVPEFTENILANHFVPFNIRQEHIKNGQTFKTLGGQEIVFHKKDANLTVNGADVVKGDTPVARGNIMFVSEVLFVNETVVQRLHQKHRDKETPPLLAFPWFGAQFLSHAFLALERTPHFAHITRFLNMADLAPHISGAGYTFFVPMDEAFEAQGLRNAPDNFLSSGSGLQVLLSHFVKARLYDKDLTNNATFLSLGEKPLTVQRVDGEVRVEGAKIVQSEVFVYNLGTMFFIDKVLFADQLPELDTVTTVGTTDNSEWAEGTEPANNPDVLLQDETTTEQDIISTTLP</sequence>
<dbReference type="PROSITE" id="PS50213">
    <property type="entry name" value="FAS1"/>
    <property type="match status" value="3"/>
</dbReference>
<organism evidence="3">
    <name type="scientific">Graphocephala atropunctata</name>
    <dbReference type="NCBI Taxonomy" id="36148"/>
    <lineage>
        <taxon>Eukaryota</taxon>
        <taxon>Metazoa</taxon>
        <taxon>Ecdysozoa</taxon>
        <taxon>Arthropoda</taxon>
        <taxon>Hexapoda</taxon>
        <taxon>Insecta</taxon>
        <taxon>Pterygota</taxon>
        <taxon>Neoptera</taxon>
        <taxon>Paraneoptera</taxon>
        <taxon>Hemiptera</taxon>
        <taxon>Auchenorrhyncha</taxon>
        <taxon>Membracoidea</taxon>
        <taxon>Cicadellidae</taxon>
        <taxon>Cicadellinae</taxon>
        <taxon>Cicadellini</taxon>
        <taxon>Graphocephala</taxon>
    </lineage>
</organism>
<feature type="region of interest" description="Disordered" evidence="1">
    <location>
        <begin position="1"/>
        <end position="35"/>
    </location>
</feature>
<proteinExistence type="predicted"/>
<gene>
    <name evidence="4" type="ORF">g.39585</name>
    <name evidence="3" type="ORF">g.39587</name>
</gene>
<dbReference type="InterPro" id="IPR000782">
    <property type="entry name" value="FAS1_domain"/>
</dbReference>
<dbReference type="InterPro" id="IPR036378">
    <property type="entry name" value="FAS1_dom_sf"/>
</dbReference>
<dbReference type="AlphaFoldDB" id="A0A1B6K8W9"/>
<dbReference type="SMART" id="SM00554">
    <property type="entry name" value="FAS1"/>
    <property type="match status" value="3"/>
</dbReference>
<dbReference type="GO" id="GO:0050839">
    <property type="term" value="F:cell adhesion molecule binding"/>
    <property type="evidence" value="ECO:0007669"/>
    <property type="project" value="TreeGrafter"/>
</dbReference>
<feature type="domain" description="FAS1" evidence="2">
    <location>
        <begin position="378"/>
        <end position="508"/>
    </location>
</feature>
<dbReference type="PANTHER" id="PTHR10900">
    <property type="entry name" value="PERIOSTIN-RELATED"/>
    <property type="match status" value="1"/>
</dbReference>
<dbReference type="GO" id="GO:0005615">
    <property type="term" value="C:extracellular space"/>
    <property type="evidence" value="ECO:0007669"/>
    <property type="project" value="TreeGrafter"/>
</dbReference>
<evidence type="ECO:0000259" key="2">
    <source>
        <dbReference type="PROSITE" id="PS50213"/>
    </source>
</evidence>
<dbReference type="SUPFAM" id="SSF82153">
    <property type="entry name" value="FAS1 domain"/>
    <property type="match status" value="3"/>
</dbReference>
<name>A0A1B6K8W9_9HEMI</name>
<dbReference type="GO" id="GO:0030198">
    <property type="term" value="P:extracellular matrix organization"/>
    <property type="evidence" value="ECO:0007669"/>
    <property type="project" value="TreeGrafter"/>
</dbReference>
<accession>A0A1B6K8W9</accession>
<dbReference type="Pfam" id="PF02469">
    <property type="entry name" value="Fasciclin"/>
    <property type="match status" value="3"/>
</dbReference>
<dbReference type="InterPro" id="IPR050904">
    <property type="entry name" value="Adhesion/Biosynth-related"/>
</dbReference>
<feature type="compositionally biased region" description="Polar residues" evidence="1">
    <location>
        <begin position="551"/>
        <end position="560"/>
    </location>
</feature>
<dbReference type="GO" id="GO:0007155">
    <property type="term" value="P:cell adhesion"/>
    <property type="evidence" value="ECO:0007669"/>
    <property type="project" value="TreeGrafter"/>
</dbReference>
<protein>
    <recommendedName>
        <fullName evidence="2">FAS1 domain-containing protein</fullName>
    </recommendedName>
</protein>
<feature type="compositionally biased region" description="Basic residues" evidence="1">
    <location>
        <begin position="1"/>
        <end position="15"/>
    </location>
</feature>
<reference evidence="3" key="1">
    <citation type="submission" date="2015-11" db="EMBL/GenBank/DDBJ databases">
        <title>De novo transcriptome assembly of four potential Pierce s Disease insect vectors from Arizona vineyards.</title>
        <authorList>
            <person name="Tassone E.E."/>
        </authorList>
    </citation>
    <scope>NUCLEOTIDE SEQUENCE</scope>
</reference>
<evidence type="ECO:0000256" key="1">
    <source>
        <dbReference type="SAM" id="MobiDB-lite"/>
    </source>
</evidence>